<name>A0A806FNL7_BIFAN</name>
<evidence type="ECO:0000256" key="1">
    <source>
        <dbReference type="SAM" id="MobiDB-lite"/>
    </source>
</evidence>
<proteinExistence type="predicted"/>
<gene>
    <name evidence="2" type="ORF">BALAC2494_01891</name>
</gene>
<protein>
    <submittedName>
        <fullName evidence="2">Uncharacterized protein</fullName>
    </submittedName>
</protein>
<evidence type="ECO:0000313" key="3">
    <source>
        <dbReference type="Proteomes" id="UP000008394"/>
    </source>
</evidence>
<dbReference type="Proteomes" id="UP000008394">
    <property type="component" value="Chromosome"/>
</dbReference>
<evidence type="ECO:0000313" key="2">
    <source>
        <dbReference type="EMBL" id="AEK30146.1"/>
    </source>
</evidence>
<sequence>MLRNVKGACDPVTRHSPSRGRPTPAHISHAYSDCLRIQPNLAIGTH</sequence>
<accession>A0A806FNL7</accession>
<reference evidence="2 3" key="1">
    <citation type="journal article" date="2011" name="J. Bacteriol.">
        <title>Genome Sequence of the Probiotic Strain Bifidobacterium animalis subsp. lactis CNCM I-2494.</title>
        <authorList>
            <person name="Chervaux C."/>
            <person name="Grimaldi C."/>
            <person name="Bolotin A."/>
            <person name="Quinquis B."/>
            <person name="Legrain-Raspaud S."/>
            <person name="van Hylckama Vlieg J.E."/>
            <person name="Denariaz G."/>
            <person name="Smokvina T."/>
        </authorList>
    </citation>
    <scope>NUCLEOTIDE SEQUENCE [LARGE SCALE GENOMIC DNA]</scope>
    <source>
        <strain evidence="2 3">CNCM I-2494</strain>
    </source>
</reference>
<dbReference type="KEGG" id="bnm:BALAC2494_01891"/>
<dbReference type="EMBL" id="CP002915">
    <property type="protein sequence ID" value="AEK30146.1"/>
    <property type="molecule type" value="Genomic_DNA"/>
</dbReference>
<organism evidence="2 3">
    <name type="scientific">Bifidobacterium animalis subsp. lactis CNCM I-2494</name>
    <dbReference type="NCBI Taxonomy" id="1042403"/>
    <lineage>
        <taxon>Bacteria</taxon>
        <taxon>Bacillati</taxon>
        <taxon>Actinomycetota</taxon>
        <taxon>Actinomycetes</taxon>
        <taxon>Bifidobacteriales</taxon>
        <taxon>Bifidobacteriaceae</taxon>
        <taxon>Bifidobacterium</taxon>
    </lineage>
</organism>
<dbReference type="AlphaFoldDB" id="A0A806FNL7"/>
<feature type="region of interest" description="Disordered" evidence="1">
    <location>
        <begin position="1"/>
        <end position="26"/>
    </location>
</feature>